<reference evidence="1" key="1">
    <citation type="submission" date="2013-07" db="EMBL/GenBank/DDBJ databases">
        <title>The genome of an arbuscular mycorrhizal fungus provides insights into the evolution of the oldest plant symbiosis.</title>
        <authorList>
            <consortium name="DOE Joint Genome Institute"/>
            <person name="Tisserant E."/>
            <person name="Malbreil M."/>
            <person name="Kuo A."/>
            <person name="Kohler A."/>
            <person name="Symeonidi A."/>
            <person name="Balestrini R."/>
            <person name="Charron P."/>
            <person name="Duensing N."/>
            <person name="Frei-dit-Frey N."/>
            <person name="Gianinazzi-Pearson V."/>
            <person name="Gilbert B."/>
            <person name="Handa Y."/>
            <person name="Hijri M."/>
            <person name="Kaul R."/>
            <person name="Kawaguchi M."/>
            <person name="Krajinski F."/>
            <person name="Lammers P."/>
            <person name="Lapierre D."/>
            <person name="Masclaux F.G."/>
            <person name="Murat C."/>
            <person name="Morin E."/>
            <person name="Ndikumana S."/>
            <person name="Pagni M."/>
            <person name="Petitpierre D."/>
            <person name="Requena N."/>
            <person name="Rosikiewicz P."/>
            <person name="Riley R."/>
            <person name="Saito K."/>
            <person name="San Clemente H."/>
            <person name="Shapiro H."/>
            <person name="van Tuinen D."/>
            <person name="Becard G."/>
            <person name="Bonfante P."/>
            <person name="Paszkowski U."/>
            <person name="Shachar-Hill Y."/>
            <person name="Young J.P."/>
            <person name="Sanders I.R."/>
            <person name="Henrissat B."/>
            <person name="Rensing S.A."/>
            <person name="Grigoriev I.V."/>
            <person name="Corradi N."/>
            <person name="Roux C."/>
            <person name="Martin F."/>
        </authorList>
    </citation>
    <scope>NUCLEOTIDE SEQUENCE</scope>
    <source>
        <strain evidence="1">DAOM 197198</strain>
    </source>
</reference>
<feature type="non-terminal residue" evidence="1">
    <location>
        <position position="1"/>
    </location>
</feature>
<dbReference type="AlphaFoldDB" id="U9T2W2"/>
<dbReference type="EMBL" id="KI297029">
    <property type="protein sequence ID" value="ESA00678.1"/>
    <property type="molecule type" value="Genomic_DNA"/>
</dbReference>
<proteinExistence type="predicted"/>
<sequence>YIMRHTKKGGEVECNVLPNDLEAEHTIHVVKINCVLIKHRYPDEISALTDNVV</sequence>
<dbReference type="HOGENOM" id="CLU_3074468_0_0_1"/>
<accession>U9T2W2</accession>
<name>U9T2W2_RHIID</name>
<evidence type="ECO:0000313" key="1">
    <source>
        <dbReference type="EMBL" id="ESA00678.1"/>
    </source>
</evidence>
<organism evidence="1">
    <name type="scientific">Rhizophagus irregularis (strain DAOM 181602 / DAOM 197198 / MUCL 43194)</name>
    <name type="common">Arbuscular mycorrhizal fungus</name>
    <name type="synonym">Glomus intraradices</name>
    <dbReference type="NCBI Taxonomy" id="747089"/>
    <lineage>
        <taxon>Eukaryota</taxon>
        <taxon>Fungi</taxon>
        <taxon>Fungi incertae sedis</taxon>
        <taxon>Mucoromycota</taxon>
        <taxon>Glomeromycotina</taxon>
        <taxon>Glomeromycetes</taxon>
        <taxon>Glomerales</taxon>
        <taxon>Glomeraceae</taxon>
        <taxon>Rhizophagus</taxon>
    </lineage>
</organism>
<protein>
    <submittedName>
        <fullName evidence="1">Uncharacterized protein</fullName>
    </submittedName>
</protein>
<gene>
    <name evidence="1" type="ORF">GLOINDRAFT_338407</name>
</gene>